<feature type="coiled-coil region" evidence="1">
    <location>
        <begin position="47"/>
        <end position="74"/>
    </location>
</feature>
<keyword evidence="1" id="KW-0175">Coiled coil</keyword>
<evidence type="ECO:0000256" key="1">
    <source>
        <dbReference type="SAM" id="Coils"/>
    </source>
</evidence>
<gene>
    <name evidence="2" type="ORF">VTK73DRAFT_5373</name>
</gene>
<evidence type="ECO:0000313" key="2">
    <source>
        <dbReference type="EMBL" id="KAL1880568.1"/>
    </source>
</evidence>
<keyword evidence="3" id="KW-1185">Reference proteome</keyword>
<name>A0ABR3XX30_9PEZI</name>
<proteinExistence type="predicted"/>
<accession>A0ABR3XX30</accession>
<comment type="caution">
    <text evidence="2">The sequence shown here is derived from an EMBL/GenBank/DDBJ whole genome shotgun (WGS) entry which is preliminary data.</text>
</comment>
<protein>
    <submittedName>
        <fullName evidence="2">Uncharacterized protein</fullName>
    </submittedName>
</protein>
<reference evidence="2 3" key="1">
    <citation type="journal article" date="2024" name="Commun. Biol.">
        <title>Comparative genomic analysis of thermophilic fungi reveals convergent evolutionary adaptations and gene losses.</title>
        <authorList>
            <person name="Steindorff A.S."/>
            <person name="Aguilar-Pontes M.V."/>
            <person name="Robinson A.J."/>
            <person name="Andreopoulos B."/>
            <person name="LaButti K."/>
            <person name="Kuo A."/>
            <person name="Mondo S."/>
            <person name="Riley R."/>
            <person name="Otillar R."/>
            <person name="Haridas S."/>
            <person name="Lipzen A."/>
            <person name="Grimwood J."/>
            <person name="Schmutz J."/>
            <person name="Clum A."/>
            <person name="Reid I.D."/>
            <person name="Moisan M.C."/>
            <person name="Butler G."/>
            <person name="Nguyen T.T.M."/>
            <person name="Dewar K."/>
            <person name="Conant G."/>
            <person name="Drula E."/>
            <person name="Henrissat B."/>
            <person name="Hansel C."/>
            <person name="Singer S."/>
            <person name="Hutchinson M.I."/>
            <person name="de Vries R.P."/>
            <person name="Natvig D.O."/>
            <person name="Powell A.J."/>
            <person name="Tsang A."/>
            <person name="Grigoriev I.V."/>
        </authorList>
    </citation>
    <scope>NUCLEOTIDE SEQUENCE [LARGE SCALE GENOMIC DNA]</scope>
    <source>
        <strain evidence="2 3">ATCC 24622</strain>
    </source>
</reference>
<organism evidence="2 3">
    <name type="scientific">Phialemonium thermophilum</name>
    <dbReference type="NCBI Taxonomy" id="223376"/>
    <lineage>
        <taxon>Eukaryota</taxon>
        <taxon>Fungi</taxon>
        <taxon>Dikarya</taxon>
        <taxon>Ascomycota</taxon>
        <taxon>Pezizomycotina</taxon>
        <taxon>Sordariomycetes</taxon>
        <taxon>Sordariomycetidae</taxon>
        <taxon>Cephalothecales</taxon>
        <taxon>Cephalothecaceae</taxon>
        <taxon>Phialemonium</taxon>
    </lineage>
</organism>
<evidence type="ECO:0000313" key="3">
    <source>
        <dbReference type="Proteomes" id="UP001586593"/>
    </source>
</evidence>
<dbReference type="EMBL" id="JAZHXJ010000030">
    <property type="protein sequence ID" value="KAL1880568.1"/>
    <property type="molecule type" value="Genomic_DNA"/>
</dbReference>
<dbReference type="Proteomes" id="UP001586593">
    <property type="component" value="Unassembled WGS sequence"/>
</dbReference>
<sequence>MSIDLTAEDSQQDDKCDLDFTHLGTQRSGYGNVQSSAHPPRELEVMIKATKKELEEVRCEVQSLKDKVEYFNNQLLWGRWSQSPGIPSDESSGFCLDRNEACNSLSHHCEEVVFHPDIILCRPIRSGREVNPYSVDSSPTQGKFIYFGKLPASIQAAIFRLWLHINGRTIHCFSRLGHLDHAHERPRKTSHARHRHYWGHAKRVHFEEDTEDPQDLLRILLVSKYFYLKGAEHTMA</sequence>